<dbReference type="GO" id="GO:0005829">
    <property type="term" value="C:cytosol"/>
    <property type="evidence" value="ECO:0007669"/>
    <property type="project" value="TreeGrafter"/>
</dbReference>
<dbReference type="SUPFAM" id="SSF51713">
    <property type="entry name" value="tRNA-guanine transglycosylase"/>
    <property type="match status" value="1"/>
</dbReference>
<dbReference type="InterPro" id="IPR002616">
    <property type="entry name" value="tRNA_ribo_trans-like"/>
</dbReference>
<dbReference type="NCBIfam" id="TIGR00430">
    <property type="entry name" value="Q_tRNA_tgt"/>
    <property type="match status" value="1"/>
</dbReference>
<dbReference type="InterPro" id="IPR036511">
    <property type="entry name" value="TGT-like_sf"/>
</dbReference>
<evidence type="ECO:0000256" key="1">
    <source>
        <dbReference type="ARBA" id="ARBA00022676"/>
    </source>
</evidence>
<dbReference type="GO" id="GO:0008616">
    <property type="term" value="P:tRNA queuosine(34) biosynthetic process"/>
    <property type="evidence" value="ECO:0007669"/>
    <property type="project" value="TreeGrafter"/>
</dbReference>
<keyword evidence="2" id="KW-0808">Transferase</keyword>
<dbReference type="AlphaFoldDB" id="A0A381QW66"/>
<evidence type="ECO:0000259" key="4">
    <source>
        <dbReference type="Pfam" id="PF01702"/>
    </source>
</evidence>
<dbReference type="GO" id="GO:0008479">
    <property type="term" value="F:tRNA-guanosine(34) queuine transglycosylase activity"/>
    <property type="evidence" value="ECO:0007669"/>
    <property type="project" value="InterPro"/>
</dbReference>
<dbReference type="Gene3D" id="3.20.20.105">
    <property type="entry name" value="Queuine tRNA-ribosyltransferase-like"/>
    <property type="match status" value="1"/>
</dbReference>
<gene>
    <name evidence="5" type="ORF">METZ01_LOCUS35712</name>
</gene>
<reference evidence="5" key="1">
    <citation type="submission" date="2018-05" db="EMBL/GenBank/DDBJ databases">
        <authorList>
            <person name="Lanie J.A."/>
            <person name="Ng W.-L."/>
            <person name="Kazmierczak K.M."/>
            <person name="Andrzejewski T.M."/>
            <person name="Davidsen T.M."/>
            <person name="Wayne K.J."/>
            <person name="Tettelin H."/>
            <person name="Glass J.I."/>
            <person name="Rusch D."/>
            <person name="Podicherti R."/>
            <person name="Tsui H.-C.T."/>
            <person name="Winkler M.E."/>
        </authorList>
    </citation>
    <scope>NUCLEOTIDE SEQUENCE</scope>
</reference>
<keyword evidence="1" id="KW-0328">Glycosyltransferase</keyword>
<accession>A0A381QW66</accession>
<evidence type="ECO:0000256" key="2">
    <source>
        <dbReference type="ARBA" id="ARBA00022679"/>
    </source>
</evidence>
<dbReference type="PANTHER" id="PTHR46499:SF1">
    <property type="entry name" value="QUEUINE TRNA-RIBOSYLTRANSFERASE"/>
    <property type="match status" value="1"/>
</dbReference>
<sequence>MDGGARTGRVDTPGGSFTTPCFMPVGTRGAVRHLSSTDLAALGVEVVLGNTYHLMLRPGAAVVRDLGGLGAFAAWDGLTLTDSGGYQIFSLQPKVDDAGATFRSTYDGSTHLLTPEGAADVQADLGADIQMVLDVCPALPATDRILRQAVDRTATWAERGRRAFLDHPDAAARQSQFGIVQGGTDPELRTESAQRTVEVGFDGYAVGGLSVGETRDEMLEPLAAVTAILPADQPRYFMGLGDPAGLVEVVARGIDMFDCVLPTRHARHGTVLTTGGKLNLRNARHATDDRPLDPDFPVSPAAAWSRAYLRHLLLTDEPTGRRLLTLHNLSWLLDFVDRLRSAIREGRFEAFRAETLAVWG</sequence>
<dbReference type="InterPro" id="IPR004803">
    <property type="entry name" value="TGT"/>
</dbReference>
<dbReference type="HAMAP" id="MF_00168">
    <property type="entry name" value="Q_tRNA_Tgt"/>
    <property type="match status" value="1"/>
</dbReference>
<feature type="domain" description="tRNA-guanine(15) transglycosylase-like" evidence="4">
    <location>
        <begin position="4"/>
        <end position="357"/>
    </location>
</feature>
<keyword evidence="3" id="KW-0819">tRNA processing</keyword>
<name>A0A381QW66_9ZZZZ</name>
<evidence type="ECO:0000313" key="5">
    <source>
        <dbReference type="EMBL" id="SUZ82858.1"/>
    </source>
</evidence>
<dbReference type="InterPro" id="IPR050076">
    <property type="entry name" value="ArchSynthase1/Queuine_TRR"/>
</dbReference>
<dbReference type="PANTHER" id="PTHR46499">
    <property type="entry name" value="QUEUINE TRNA-RIBOSYLTRANSFERASE"/>
    <property type="match status" value="1"/>
</dbReference>
<evidence type="ECO:0000256" key="3">
    <source>
        <dbReference type="ARBA" id="ARBA00022694"/>
    </source>
</evidence>
<dbReference type="NCBIfam" id="TIGR00449">
    <property type="entry name" value="tgt_general"/>
    <property type="match status" value="1"/>
</dbReference>
<protein>
    <recommendedName>
        <fullName evidence="4">tRNA-guanine(15) transglycosylase-like domain-containing protein</fullName>
    </recommendedName>
</protein>
<organism evidence="5">
    <name type="scientific">marine metagenome</name>
    <dbReference type="NCBI Taxonomy" id="408172"/>
    <lineage>
        <taxon>unclassified sequences</taxon>
        <taxon>metagenomes</taxon>
        <taxon>ecological metagenomes</taxon>
    </lineage>
</organism>
<dbReference type="Pfam" id="PF01702">
    <property type="entry name" value="TGT"/>
    <property type="match status" value="1"/>
</dbReference>
<proteinExistence type="inferred from homology"/>
<dbReference type="EMBL" id="UINC01001526">
    <property type="protein sequence ID" value="SUZ82858.1"/>
    <property type="molecule type" value="Genomic_DNA"/>
</dbReference>